<dbReference type="FunFam" id="3.40.309.10:FF:000009">
    <property type="entry name" value="Aldehyde dehydrogenase A"/>
    <property type="match status" value="1"/>
</dbReference>
<dbReference type="GO" id="GO:0016620">
    <property type="term" value="F:oxidoreductase activity, acting on the aldehyde or oxo group of donors, NAD or NADP as acceptor"/>
    <property type="evidence" value="ECO:0007669"/>
    <property type="project" value="InterPro"/>
</dbReference>
<dbReference type="CDD" id="cd07102">
    <property type="entry name" value="ALDH_EDX86601"/>
    <property type="match status" value="1"/>
</dbReference>
<evidence type="ECO:0000256" key="3">
    <source>
        <dbReference type="PROSITE-ProRule" id="PRU10007"/>
    </source>
</evidence>
<dbReference type="PROSITE" id="PS00687">
    <property type="entry name" value="ALDEHYDE_DEHYDR_GLU"/>
    <property type="match status" value="1"/>
</dbReference>
<evidence type="ECO:0000256" key="4">
    <source>
        <dbReference type="RuleBase" id="RU003345"/>
    </source>
</evidence>
<evidence type="ECO:0000259" key="5">
    <source>
        <dbReference type="Pfam" id="PF00171"/>
    </source>
</evidence>
<dbReference type="Gene3D" id="3.40.605.10">
    <property type="entry name" value="Aldehyde Dehydrogenase, Chain A, domain 1"/>
    <property type="match status" value="1"/>
</dbReference>
<gene>
    <name evidence="6" type="ORF">OXH18_19910</name>
</gene>
<dbReference type="InterPro" id="IPR016163">
    <property type="entry name" value="Ald_DH_C"/>
</dbReference>
<dbReference type="InterPro" id="IPR016160">
    <property type="entry name" value="Ald_DH_CS_CYS"/>
</dbReference>
<dbReference type="Gene3D" id="3.40.309.10">
    <property type="entry name" value="Aldehyde Dehydrogenase, Chain A, domain 2"/>
    <property type="match status" value="1"/>
</dbReference>
<feature type="active site" evidence="3">
    <location>
        <position position="239"/>
    </location>
</feature>
<dbReference type="KEGG" id="tsin:OXH18_19910"/>
<dbReference type="InterPro" id="IPR016162">
    <property type="entry name" value="Ald_DH_N"/>
</dbReference>
<organism evidence="6 7">
    <name type="scientific">Thermocoleostomius sinensis A174</name>
    <dbReference type="NCBI Taxonomy" id="2016057"/>
    <lineage>
        <taxon>Bacteria</taxon>
        <taxon>Bacillati</taxon>
        <taxon>Cyanobacteriota</taxon>
        <taxon>Cyanophyceae</taxon>
        <taxon>Oculatellales</taxon>
        <taxon>Oculatellaceae</taxon>
        <taxon>Thermocoleostomius</taxon>
    </lineage>
</organism>
<keyword evidence="7" id="KW-1185">Reference proteome</keyword>
<comment type="similarity">
    <text evidence="1 4">Belongs to the aldehyde dehydrogenase family.</text>
</comment>
<dbReference type="RefSeq" id="WP_268609211.1">
    <property type="nucleotide sequence ID" value="NZ_CP113797.1"/>
</dbReference>
<sequence length="468" mass="50875">MPDTLHLINPATETLIQAVPIDDGTTIAQKAQRAHMAQPSWANRPLSDRIEILQRFRDRLVQEGDRLAALLTSETGKPITQSFNELRATPSRIDFFLRHTALVMEPVIMHRDPATDVIPGTAALEEVVTYEPLGVIANISAWNYPYFVGTNVFIPALLTGNTVLYKPSEFATLTGLAIAELLYEVGVPNDVFIPVIGGGVAGAALLNQPLQGVFFTGSHATGLKIAAAAAQQLTRVQLELGGKDPAYVCEDVSVSTVAAALADGAFYNNGQSCCAVERIYVHQHIYDAFIEAFMEAVKGFQLGDPTDAATYLGPVSRKPQLAELQRQVDDAVQKGARLLCGGARVDRPGWYFAPTVLVNVNHEMAVMRDETFGPVIGIQKVASDNEAIALMNDTAYGLTAAVYTPDRPRAVNILSRVRSGTAYWNCCDRVSPYLPWTGRGQSGFGSTLSLDGIRSFVQPRAWHLRQSY</sequence>
<dbReference type="SUPFAM" id="SSF53720">
    <property type="entry name" value="ALDH-like"/>
    <property type="match status" value="1"/>
</dbReference>
<protein>
    <submittedName>
        <fullName evidence="6">Aldehyde dehydrogenase family protein</fullName>
    </submittedName>
</protein>
<dbReference type="InterPro" id="IPR029510">
    <property type="entry name" value="Ald_DH_CS_GLU"/>
</dbReference>
<evidence type="ECO:0000256" key="1">
    <source>
        <dbReference type="ARBA" id="ARBA00009986"/>
    </source>
</evidence>
<dbReference type="PROSITE" id="PS00070">
    <property type="entry name" value="ALDEHYDE_DEHYDR_CYS"/>
    <property type="match status" value="1"/>
</dbReference>
<evidence type="ECO:0000313" key="6">
    <source>
        <dbReference type="EMBL" id="WAL59416.1"/>
    </source>
</evidence>
<dbReference type="Pfam" id="PF00171">
    <property type="entry name" value="Aldedh"/>
    <property type="match status" value="1"/>
</dbReference>
<dbReference type="PANTHER" id="PTHR11699">
    <property type="entry name" value="ALDEHYDE DEHYDROGENASE-RELATED"/>
    <property type="match status" value="1"/>
</dbReference>
<evidence type="ECO:0000313" key="7">
    <source>
        <dbReference type="Proteomes" id="UP001163152"/>
    </source>
</evidence>
<dbReference type="EMBL" id="CP113797">
    <property type="protein sequence ID" value="WAL59416.1"/>
    <property type="molecule type" value="Genomic_DNA"/>
</dbReference>
<dbReference type="Proteomes" id="UP001163152">
    <property type="component" value="Chromosome"/>
</dbReference>
<dbReference type="AlphaFoldDB" id="A0A9E9C3X8"/>
<evidence type="ECO:0000256" key="2">
    <source>
        <dbReference type="ARBA" id="ARBA00023002"/>
    </source>
</evidence>
<reference evidence="6" key="1">
    <citation type="submission" date="2022-12" db="EMBL/GenBank/DDBJ databases">
        <title>Polyphasic identification of a Novel Hot-Spring Cyanobacterium Ocullathermofonsia sinensis gen nov. sp. nov. and Genomic Insights on its Adaptations to the Thermal Habitat.</title>
        <authorList>
            <person name="Daroch M."/>
            <person name="Tang J."/>
            <person name="Jiang Y."/>
        </authorList>
    </citation>
    <scope>NUCLEOTIDE SEQUENCE</scope>
    <source>
        <strain evidence="6">PKUAC-SCTA174</strain>
    </source>
</reference>
<accession>A0A9E9C3X8</accession>
<dbReference type="InterPro" id="IPR016161">
    <property type="entry name" value="Ald_DH/histidinol_DH"/>
</dbReference>
<proteinExistence type="inferred from homology"/>
<feature type="domain" description="Aldehyde dehydrogenase" evidence="5">
    <location>
        <begin position="4"/>
        <end position="460"/>
    </location>
</feature>
<keyword evidence="2 4" id="KW-0560">Oxidoreductase</keyword>
<name>A0A9E9C3X8_9CYAN</name>
<dbReference type="InterPro" id="IPR015590">
    <property type="entry name" value="Aldehyde_DH_dom"/>
</dbReference>